<feature type="short sequence motif" description="DGA/G" evidence="4">
    <location>
        <begin position="178"/>
        <end position="180"/>
    </location>
</feature>
<evidence type="ECO:0000256" key="4">
    <source>
        <dbReference type="PROSITE-ProRule" id="PRU01161"/>
    </source>
</evidence>
<sequence length="346" mass="40132">MKKWALVLEGGGAKGAYQVGAYFALMEMGFNFSKIVGTSIGAFNGAMFSQGDAYECFKAWKSLDFSSFVNEMEEIDNNDDYDLLDKISQLLRDRNIKIPDIKKSPDPLFRLVDEYIDEEKIRKSDIDFGLCTVNISDFKVEKLFKDDIEEGLLKDYIIASCYLPVFKLKPLHGKYYLDGGFASQLPVDMVDQTGRDAVVIRLHNTPPKTEIKAKYIIKPNKKLGSSMDFNKEKADELIKTGYFDAFREVKGLRGEDYYIHPVEEEESLKYIYRILKDKFENSENELVRKIFEEHVPKIAEELELPENFGYDELLYKLLENEAEKKKIDRFKIYTVDELMREIKNGF</sequence>
<feature type="active site" description="Proton acceptor" evidence="4">
    <location>
        <position position="178"/>
    </location>
</feature>
<evidence type="ECO:0000259" key="5">
    <source>
        <dbReference type="PROSITE" id="PS51635"/>
    </source>
</evidence>
<feature type="domain" description="PNPLA" evidence="5">
    <location>
        <begin position="6"/>
        <end position="191"/>
    </location>
</feature>
<dbReference type="GO" id="GO:0016787">
    <property type="term" value="F:hydrolase activity"/>
    <property type="evidence" value="ECO:0007669"/>
    <property type="project" value="UniProtKB-UniRule"/>
</dbReference>
<dbReference type="AlphaFoldDB" id="A0A6N2Z9C6"/>
<feature type="short sequence motif" description="GXGXXG" evidence="4">
    <location>
        <begin position="10"/>
        <end position="15"/>
    </location>
</feature>
<protein>
    <recommendedName>
        <fullName evidence="5">PNPLA domain-containing protein</fullName>
    </recommendedName>
</protein>
<evidence type="ECO:0000256" key="1">
    <source>
        <dbReference type="ARBA" id="ARBA00022801"/>
    </source>
</evidence>
<keyword evidence="3 4" id="KW-0443">Lipid metabolism</keyword>
<feature type="short sequence motif" description="GXSXG" evidence="4">
    <location>
        <begin position="37"/>
        <end position="41"/>
    </location>
</feature>
<evidence type="ECO:0000256" key="2">
    <source>
        <dbReference type="ARBA" id="ARBA00022963"/>
    </source>
</evidence>
<gene>
    <name evidence="6" type="ORF">PGLFYP46_00985</name>
</gene>
<dbReference type="PANTHER" id="PTHR14226">
    <property type="entry name" value="NEUROPATHY TARGET ESTERASE/SWISS CHEESE D.MELANOGASTER"/>
    <property type="match status" value="1"/>
</dbReference>
<dbReference type="CDD" id="cd07209">
    <property type="entry name" value="Pat_hypo_Ecoli_Z1214_like"/>
    <property type="match status" value="1"/>
</dbReference>
<name>A0A6N2Z9C6_9FIRM</name>
<feature type="active site" description="Nucleophile" evidence="4">
    <location>
        <position position="39"/>
    </location>
</feature>
<organism evidence="6">
    <name type="scientific">Peptoniphilus gorbachii</name>
    <dbReference type="NCBI Taxonomy" id="411567"/>
    <lineage>
        <taxon>Bacteria</taxon>
        <taxon>Bacillati</taxon>
        <taxon>Bacillota</taxon>
        <taxon>Tissierellia</taxon>
        <taxon>Tissierellales</taxon>
        <taxon>Peptoniphilaceae</taxon>
        <taxon>Peptoniphilus</taxon>
    </lineage>
</organism>
<dbReference type="InterPro" id="IPR050301">
    <property type="entry name" value="NTE"/>
</dbReference>
<keyword evidence="1 4" id="KW-0378">Hydrolase</keyword>
<dbReference type="Pfam" id="PF01734">
    <property type="entry name" value="Patatin"/>
    <property type="match status" value="1"/>
</dbReference>
<evidence type="ECO:0000313" key="6">
    <source>
        <dbReference type="EMBL" id="VYT75999.1"/>
    </source>
</evidence>
<dbReference type="EMBL" id="CACRUP010000003">
    <property type="protein sequence ID" value="VYT75999.1"/>
    <property type="molecule type" value="Genomic_DNA"/>
</dbReference>
<dbReference type="Gene3D" id="3.40.1090.10">
    <property type="entry name" value="Cytosolic phospholipase A2 catalytic domain"/>
    <property type="match status" value="1"/>
</dbReference>
<dbReference type="GO" id="GO:0016042">
    <property type="term" value="P:lipid catabolic process"/>
    <property type="evidence" value="ECO:0007669"/>
    <property type="project" value="UniProtKB-UniRule"/>
</dbReference>
<dbReference type="InterPro" id="IPR002641">
    <property type="entry name" value="PNPLA_dom"/>
</dbReference>
<evidence type="ECO:0000256" key="3">
    <source>
        <dbReference type="ARBA" id="ARBA00023098"/>
    </source>
</evidence>
<reference evidence="6" key="1">
    <citation type="submission" date="2019-11" db="EMBL/GenBank/DDBJ databases">
        <authorList>
            <person name="Feng L."/>
        </authorList>
    </citation>
    <scope>NUCLEOTIDE SEQUENCE</scope>
    <source>
        <strain evidence="6">PgorbachiiLFYP46</strain>
    </source>
</reference>
<dbReference type="InterPro" id="IPR016035">
    <property type="entry name" value="Acyl_Trfase/lysoPLipase"/>
</dbReference>
<proteinExistence type="predicted"/>
<dbReference type="SUPFAM" id="SSF52151">
    <property type="entry name" value="FabD/lysophospholipase-like"/>
    <property type="match status" value="1"/>
</dbReference>
<dbReference type="PANTHER" id="PTHR14226:SF57">
    <property type="entry name" value="BLR7027 PROTEIN"/>
    <property type="match status" value="1"/>
</dbReference>
<dbReference type="PROSITE" id="PS51635">
    <property type="entry name" value="PNPLA"/>
    <property type="match status" value="1"/>
</dbReference>
<keyword evidence="2 4" id="KW-0442">Lipid degradation</keyword>
<dbReference type="RefSeq" id="WP_156700518.1">
    <property type="nucleotide sequence ID" value="NZ_CACRUP010000003.1"/>
</dbReference>
<accession>A0A6N2Z9C6</accession>